<dbReference type="Pfam" id="PF03321">
    <property type="entry name" value="GH3"/>
    <property type="match status" value="1"/>
</dbReference>
<protein>
    <submittedName>
        <fullName evidence="3">Auxin-regulated protein</fullName>
    </submittedName>
</protein>
<dbReference type="InterPro" id="IPR055377">
    <property type="entry name" value="GH3_M"/>
</dbReference>
<sequence>MIPLFNFAIKQFMNQRMKNIRGFMEHPIETQQRVLKNLLQQAALTEWGKTHGYKDIQSNEQFAQQVPVSTYETFYPWIERCLKGEQQILWQSDIDWFSKSSGTTNAKSKFIPVSKESLKDCHYKGGMDLLTLYFDNAPESKLFQGKSLAVGGSCSPNPHRDNSKIGDISAVIMANLPTWAQYARTPSIQTALMNEWEAKIDKLAEECSKENVTNLSGVPTWAVLLLEYMLEKSGKENMLEIWPHFECFFHGAVSFHPYKTAFQKFFPSDKVRYMETYNASEGFFGVQDDLSRDDLLLYLDHGIYYEFIPIDEIDAEFPKTISLEQVQLNEAYALVISTNSGLWRYNVGDVVRFTSITPYRIKITGRTKHYINVFGEELMVENAEMAVSKACEATNAVLANFTAGPIYFNNENKGGHEWIIEFETAPGDKDRFTQLLDQFLKELNSDYEAKRYKDMALLLPTIHFVPEGTFYKWLKLKGKLGGQHKVPRLSNNREYLEDILTKCL</sequence>
<feature type="domain" description="GH3 C-terminal" evidence="2">
    <location>
        <begin position="381"/>
        <end position="494"/>
    </location>
</feature>
<dbReference type="Pfam" id="PF23572">
    <property type="entry name" value="GH3_C"/>
    <property type="match status" value="1"/>
</dbReference>
<evidence type="ECO:0000259" key="2">
    <source>
        <dbReference type="Pfam" id="PF23572"/>
    </source>
</evidence>
<dbReference type="OrthoDB" id="5678283at2"/>
<accession>A0A6N4SWI4</accession>
<dbReference type="PANTHER" id="PTHR31901">
    <property type="entry name" value="GH3 DOMAIN-CONTAINING PROTEIN"/>
    <property type="match status" value="1"/>
</dbReference>
<evidence type="ECO:0000313" key="4">
    <source>
        <dbReference type="Proteomes" id="UP000001822"/>
    </source>
</evidence>
<dbReference type="InterPro" id="IPR004993">
    <property type="entry name" value="GH3"/>
</dbReference>
<name>A0A6N4SWI4_CYTH3</name>
<dbReference type="GO" id="GO:0005737">
    <property type="term" value="C:cytoplasm"/>
    <property type="evidence" value="ECO:0007669"/>
    <property type="project" value="TreeGrafter"/>
</dbReference>
<gene>
    <name evidence="3" type="ordered locus">CHU_3670</name>
</gene>
<dbReference type="InterPro" id="IPR055378">
    <property type="entry name" value="GH3_C"/>
</dbReference>
<dbReference type="Proteomes" id="UP000001822">
    <property type="component" value="Chromosome"/>
</dbReference>
<keyword evidence="4" id="KW-1185">Reference proteome</keyword>
<dbReference type="RefSeq" id="WP_011587008.1">
    <property type="nucleotide sequence ID" value="NC_008255.1"/>
</dbReference>
<organism evidence="3 4">
    <name type="scientific">Cytophaga hutchinsonii (strain ATCC 33406 / DSM 1761 / CIP 103989 / NBRC 15051 / NCIMB 9469 / D465)</name>
    <dbReference type="NCBI Taxonomy" id="269798"/>
    <lineage>
        <taxon>Bacteria</taxon>
        <taxon>Pseudomonadati</taxon>
        <taxon>Bacteroidota</taxon>
        <taxon>Cytophagia</taxon>
        <taxon>Cytophagales</taxon>
        <taxon>Cytophagaceae</taxon>
        <taxon>Cytophaga</taxon>
    </lineage>
</organism>
<reference evidence="3 4" key="1">
    <citation type="journal article" date="2007" name="Appl. Environ. Microbiol.">
        <title>Genome sequence of the cellulolytic gliding bacterium Cytophaga hutchinsonii.</title>
        <authorList>
            <person name="Xie G."/>
            <person name="Bruce D.C."/>
            <person name="Challacombe J.F."/>
            <person name="Chertkov O."/>
            <person name="Detter J.C."/>
            <person name="Gilna P."/>
            <person name="Han C.S."/>
            <person name="Lucas S."/>
            <person name="Misra M."/>
            <person name="Myers G.L."/>
            <person name="Richardson P."/>
            <person name="Tapia R."/>
            <person name="Thayer N."/>
            <person name="Thompson L.S."/>
            <person name="Brettin T.S."/>
            <person name="Henrissat B."/>
            <person name="Wilson D.B."/>
            <person name="McBride M.J."/>
        </authorList>
    </citation>
    <scope>NUCLEOTIDE SEQUENCE [LARGE SCALE GENOMIC DNA]</scope>
    <source>
        <strain evidence="4">ATCC 33406 / DSM 1761 / CIP 103989 / NBRC 15051 / NCIMB 9469 / D465</strain>
    </source>
</reference>
<evidence type="ECO:0000259" key="1">
    <source>
        <dbReference type="Pfam" id="PF23571"/>
    </source>
</evidence>
<dbReference type="KEGG" id="chu:CHU_3670"/>
<dbReference type="PANTHER" id="PTHR31901:SF9">
    <property type="entry name" value="GH3 DOMAIN-CONTAINING PROTEIN"/>
    <property type="match status" value="1"/>
</dbReference>
<dbReference type="AlphaFoldDB" id="A0A6N4SWI4"/>
<dbReference type="Pfam" id="PF23571">
    <property type="entry name" value="GH3_M"/>
    <property type="match status" value="1"/>
</dbReference>
<feature type="domain" description="GH3 middle" evidence="1">
    <location>
        <begin position="297"/>
        <end position="366"/>
    </location>
</feature>
<dbReference type="GO" id="GO:0016881">
    <property type="term" value="F:acid-amino acid ligase activity"/>
    <property type="evidence" value="ECO:0007669"/>
    <property type="project" value="TreeGrafter"/>
</dbReference>
<proteinExistence type="predicted"/>
<evidence type="ECO:0000313" key="3">
    <source>
        <dbReference type="EMBL" id="ABG60903.1"/>
    </source>
</evidence>
<dbReference type="EMBL" id="CP000383">
    <property type="protein sequence ID" value="ABG60903.1"/>
    <property type="molecule type" value="Genomic_DNA"/>
</dbReference>